<reference evidence="1" key="2">
    <citation type="journal article" date="2023" name="Microorganisms">
        <title>Isolation and Genomic Characteristics of Cat-Borne Campylobacter felis sp. nov. and Sheep-Borne Campylobacter ovis sp. nov.</title>
        <authorList>
            <person name="Wang H."/>
            <person name="Li Y."/>
            <person name="Gu Y."/>
            <person name="Zhou G."/>
            <person name="Chen X."/>
            <person name="Zhang X."/>
            <person name="Shao Z."/>
            <person name="Zhang J."/>
            <person name="Zhang M."/>
        </authorList>
    </citation>
    <scope>NUCLEOTIDE SEQUENCE</scope>
    <source>
        <strain evidence="1">PS10</strain>
    </source>
</reference>
<sequence length="452" mass="52490">MDTKYLNLTPKAYDDYLELSRGDFKVVLDLFDDNDPHNFGEISTNAMLINLDSNGDALLDKNDKYFFNLKAKGYDKDGNLKIFRLSELVSGIDLLGFIKKPSEMENHSLNLMKAYNAHPAIKEHRIDIDGTDNRISYYNNNPYTIFKPEYRYERMSNEMLDELFGNLSDKDGWVKLDNLVFNDKSPYKNFAYAKQNLNGELMLDEFNTRSKFQDSNLSYTKEMKDKFLEFYDRYYATLDSFEQEKSKILNALKQHGDSQLSGKIEQLKSASLASLEREFEQMSGVDFSQRTLQKFKKMFSKNAKNTAELLQDTDSVVAMKREKNGSITLKFDSGRVLNVNELYYDTGEVRGEGKRLKLNLIRHDLKEQTINELVKISDNLAIKNEANGEILELSKLGIEFIRSLKNSFYIQLENGKSFVAKELYNVSYINSLFKDDLIKLEDKIYKKVNERV</sequence>
<gene>
    <name evidence="1" type="ORF">NYG85_05245</name>
</gene>
<organism evidence="1 2">
    <name type="scientific">Campylobacter gastrosuis</name>
    <dbReference type="NCBI Taxonomy" id="2974576"/>
    <lineage>
        <taxon>Bacteria</taxon>
        <taxon>Pseudomonadati</taxon>
        <taxon>Campylobacterota</taxon>
        <taxon>Epsilonproteobacteria</taxon>
        <taxon>Campylobacterales</taxon>
        <taxon>Campylobacteraceae</taxon>
        <taxon>Campylobacter</taxon>
    </lineage>
</organism>
<keyword evidence="2" id="KW-1185">Reference proteome</keyword>
<dbReference type="RefSeq" id="WP_284937436.1">
    <property type="nucleotide sequence ID" value="NZ_JANURM010000004.1"/>
</dbReference>
<evidence type="ECO:0000313" key="1">
    <source>
        <dbReference type="EMBL" id="MDL0088778.1"/>
    </source>
</evidence>
<proteinExistence type="predicted"/>
<evidence type="ECO:0000313" key="2">
    <source>
        <dbReference type="Proteomes" id="UP001173801"/>
    </source>
</evidence>
<name>A0ABT7HQS4_9BACT</name>
<protein>
    <submittedName>
        <fullName evidence="1">Uncharacterized protein</fullName>
    </submittedName>
</protein>
<dbReference type="EMBL" id="JANURM010000004">
    <property type="protein sequence ID" value="MDL0088778.1"/>
    <property type="molecule type" value="Genomic_DNA"/>
</dbReference>
<accession>A0ABT7HQS4</accession>
<comment type="caution">
    <text evidence="1">The sequence shown here is derived from an EMBL/GenBank/DDBJ whole genome shotgun (WGS) entry which is preliminary data.</text>
</comment>
<reference evidence="1" key="1">
    <citation type="submission" date="2022-08" db="EMBL/GenBank/DDBJ databases">
        <authorList>
            <person name="Wang H."/>
        </authorList>
    </citation>
    <scope>NUCLEOTIDE SEQUENCE</scope>
    <source>
        <strain evidence="1">PS10</strain>
    </source>
</reference>
<dbReference type="Proteomes" id="UP001173801">
    <property type="component" value="Unassembled WGS sequence"/>
</dbReference>